<dbReference type="AlphaFoldDB" id="A0A097ECL9"/>
<dbReference type="RefSeq" id="WP_038658677.1">
    <property type="nucleotide sequence ID" value="NZ_CP009571.1"/>
</dbReference>
<dbReference type="HOGENOM" id="CLU_2425429_0_0_5"/>
<gene>
    <name evidence="1" type="ORF">MC45_01550</name>
</gene>
<keyword evidence="2" id="KW-1185">Reference proteome</keyword>
<evidence type="ECO:0000313" key="1">
    <source>
        <dbReference type="EMBL" id="AIT05311.1"/>
    </source>
</evidence>
<proteinExistence type="predicted"/>
<evidence type="ECO:0000313" key="2">
    <source>
        <dbReference type="Proteomes" id="UP000033200"/>
    </source>
</evidence>
<reference evidence="1 2" key="1">
    <citation type="submission" date="2014-09" db="EMBL/GenBank/DDBJ databases">
        <title>Using Illumina technology Improving SMRT sequencing Genome Assembly by RASTools.</title>
        <authorList>
            <person name="Zhou Y."/>
            <person name="Ma T."/>
            <person name="Liu T."/>
        </authorList>
    </citation>
    <scope>NUCLEOTIDE SEQUENCE [LARGE SCALE GENOMIC DNA]</scope>
    <source>
        <strain evidence="1 2">ATCC 55669</strain>
    </source>
</reference>
<dbReference type="Proteomes" id="UP000033200">
    <property type="component" value="Chromosome"/>
</dbReference>
<dbReference type="KEGG" id="stax:MC45_01550"/>
<name>A0A097ECL9_9SPHN</name>
<dbReference type="EMBL" id="CP009571">
    <property type="protein sequence ID" value="AIT05311.1"/>
    <property type="molecule type" value="Genomic_DNA"/>
</dbReference>
<organism evidence="1 2">
    <name type="scientific">Sphingomonas taxi</name>
    <dbReference type="NCBI Taxonomy" id="1549858"/>
    <lineage>
        <taxon>Bacteria</taxon>
        <taxon>Pseudomonadati</taxon>
        <taxon>Pseudomonadota</taxon>
        <taxon>Alphaproteobacteria</taxon>
        <taxon>Sphingomonadales</taxon>
        <taxon>Sphingomonadaceae</taxon>
        <taxon>Sphingomonas</taxon>
    </lineage>
</organism>
<accession>A0A097ECL9</accession>
<protein>
    <submittedName>
        <fullName evidence="1">Uncharacterized protein</fullName>
    </submittedName>
</protein>
<sequence>MRMAIASAQRDKPPSTFLLDLFLKPDEAKDAAANLKHYYPVWVAKHGAHRASRIFRFQAGRIIVGYWWGRIMTQVERVVTTVGVFIRPGGN</sequence>